<proteinExistence type="predicted"/>
<dbReference type="Pfam" id="PF16197">
    <property type="entry name" value="KAsynt_C_assoc"/>
    <property type="match status" value="1"/>
</dbReference>
<reference evidence="6" key="1">
    <citation type="journal article" date="2019" name="Int. J. Syst. Evol. Microbiol.">
        <title>The Global Catalogue of Microorganisms (GCM) 10K type strain sequencing project: providing services to taxonomists for standard genome sequencing and annotation.</title>
        <authorList>
            <consortium name="The Broad Institute Genomics Platform"/>
            <consortium name="The Broad Institute Genome Sequencing Center for Infectious Disease"/>
            <person name="Wu L."/>
            <person name="Ma J."/>
        </authorList>
    </citation>
    <scope>NUCLEOTIDE SEQUENCE [LARGE SCALE GENOMIC DNA]</scope>
    <source>
        <strain evidence="6">CGMCC 4.7304</strain>
    </source>
</reference>
<dbReference type="PANTHER" id="PTHR43775">
    <property type="entry name" value="FATTY ACID SYNTHASE"/>
    <property type="match status" value="1"/>
</dbReference>
<organism evidence="5 6">
    <name type="scientific">Streptomonospora arabica</name>
    <dbReference type="NCBI Taxonomy" id="412417"/>
    <lineage>
        <taxon>Bacteria</taxon>
        <taxon>Bacillati</taxon>
        <taxon>Actinomycetota</taxon>
        <taxon>Actinomycetes</taxon>
        <taxon>Streptosporangiales</taxon>
        <taxon>Nocardiopsidaceae</taxon>
        <taxon>Streptomonospora</taxon>
    </lineage>
</organism>
<dbReference type="SMART" id="SM00827">
    <property type="entry name" value="PKS_AT"/>
    <property type="match status" value="1"/>
</dbReference>
<dbReference type="Pfam" id="PF00698">
    <property type="entry name" value="Acyl_transf_1"/>
    <property type="match status" value="1"/>
</dbReference>
<dbReference type="InterPro" id="IPR032821">
    <property type="entry name" value="PKS_assoc"/>
</dbReference>
<dbReference type="PANTHER" id="PTHR43775:SF37">
    <property type="entry name" value="SI:DKEY-61P9.11"/>
    <property type="match status" value="1"/>
</dbReference>
<accession>A0ABV9SKE5</accession>
<dbReference type="EMBL" id="JBHSIY010000006">
    <property type="protein sequence ID" value="MFC4866327.1"/>
    <property type="molecule type" value="Genomic_DNA"/>
</dbReference>
<evidence type="ECO:0000256" key="2">
    <source>
        <dbReference type="ARBA" id="ARBA00022553"/>
    </source>
</evidence>
<dbReference type="SUPFAM" id="SSF52151">
    <property type="entry name" value="FabD/lysophospholipase-like"/>
    <property type="match status" value="1"/>
</dbReference>
<keyword evidence="1" id="KW-0596">Phosphopantetheine</keyword>
<dbReference type="CDD" id="cd00833">
    <property type="entry name" value="PKS"/>
    <property type="match status" value="1"/>
</dbReference>
<dbReference type="Gene3D" id="3.40.47.10">
    <property type="match status" value="1"/>
</dbReference>
<dbReference type="Pfam" id="PF02801">
    <property type="entry name" value="Ketoacyl-synt_C"/>
    <property type="match status" value="1"/>
</dbReference>
<dbReference type="SUPFAM" id="SSF55048">
    <property type="entry name" value="Probable ACP-binding domain of malonyl-CoA ACP transacylase"/>
    <property type="match status" value="1"/>
</dbReference>
<dbReference type="SUPFAM" id="SSF53901">
    <property type="entry name" value="Thiolase-like"/>
    <property type="match status" value="1"/>
</dbReference>
<keyword evidence="2" id="KW-0597">Phosphoprotein</keyword>
<evidence type="ECO:0000313" key="6">
    <source>
        <dbReference type="Proteomes" id="UP001595858"/>
    </source>
</evidence>
<evidence type="ECO:0000256" key="1">
    <source>
        <dbReference type="ARBA" id="ARBA00022450"/>
    </source>
</evidence>
<gene>
    <name evidence="5" type="ORF">ACFPCZ_06765</name>
</gene>
<dbReference type="InterPro" id="IPR050091">
    <property type="entry name" value="PKS_NRPS_Biosynth_Enz"/>
</dbReference>
<keyword evidence="3" id="KW-0808">Transferase</keyword>
<dbReference type="RefSeq" id="WP_344139882.1">
    <property type="nucleotide sequence ID" value="NZ_BAAAQI010000001.1"/>
</dbReference>
<evidence type="ECO:0000256" key="3">
    <source>
        <dbReference type="ARBA" id="ARBA00022679"/>
    </source>
</evidence>
<dbReference type="Gene3D" id="3.40.366.10">
    <property type="entry name" value="Malonyl-Coenzyme A Acyl Carrier Protein, domain 2"/>
    <property type="match status" value="1"/>
</dbReference>
<keyword evidence="6" id="KW-1185">Reference proteome</keyword>
<dbReference type="InterPro" id="IPR014043">
    <property type="entry name" value="Acyl_transferase_dom"/>
</dbReference>
<dbReference type="InterPro" id="IPR014030">
    <property type="entry name" value="Ketoacyl_synth_N"/>
</dbReference>
<sequence length="981" mass="101138">MSPHPDTRHEHPAVTGIACRLPGGVTSPRGFWELLAADRDAVAPIPEHRWKPMVALLAEQDRPETPWHGGVLDDIDAFDRAFFGIAAEEAAALDPQQRLLLEVAVEALADAGSPLSSVAGSRTGVYVGCASIDQQSLAFGAGQRPGMLEAGGAGASMLAARVAHHLDLRGPALAIDTACSSSLVALDYARRDLQAGVVERAIVAGTNLIRNPRVTTAFQQGGVLSPTGHCRPFDAEADGYVRAEAIAAIVLTPARMLRPGIDRVYARLAGSHVNTDGKSPGGVFAPSHLAQTALLRDAYTGAGISMDEVGYVEAHGTGTKAGDRVEAHALASAFAREENAPLPVGSVKSQLGHTEGAAGLVGLIKAALVAYHRRIPPTLHHTRLRPALAESAIRVPTAPEALDGDVVGVSSFGFGGVNAHAILMPDSVAPPTTEEETGTAAADRGPVVVPVSGHTPALMAAAARRLADTLGDQADLAAVAALAAVGRDHHPHRAAVIASDTGRARRALRALAQHRPDPALIGPHHADDPPRQVVWVLPGQAAPEEAPGAELAAALPGFAEAAAQVQQAMAAHPAHQPWQPGQTPGGLAQIQQATVTLQIALGRALCGLGLEPDVIVGHSLGEVAAAHLADAFSLNDAAWLACARSAVLQRVAGQGHLLAAALDADKARTLLRGAGRVWVAADNGPGHTLLTGASADLESFQSVLEEAGIWTRQVPGSPPAHSPLLDAHLDGLAADLARLTPREAGVAMVSTATGIPVTGADLDAAYWVHQVRHPVDLPTALHTALGEGAEPALVVEVGTRPVLAGALEAVTAAHPAPVSVAAPGERHMGGEHARLLALLGAAYTRGHPPAWPVGRCRPAELPPLLWDHTPSPPDRVPDLAESLAHAAPEWRLDLLAAAIQDALSDLGDLSSQTGGDEARTDVALLGINSRDLAVAALRLRRMHPALEGVDLLGLLLRRPSADQIAGALLPLIEPASAPPPA</sequence>
<evidence type="ECO:0000259" key="4">
    <source>
        <dbReference type="PROSITE" id="PS52004"/>
    </source>
</evidence>
<dbReference type="InterPro" id="IPR018201">
    <property type="entry name" value="Ketoacyl_synth_AS"/>
</dbReference>
<dbReference type="InterPro" id="IPR001227">
    <property type="entry name" value="Ac_transferase_dom_sf"/>
</dbReference>
<dbReference type="Proteomes" id="UP001595858">
    <property type="component" value="Unassembled WGS sequence"/>
</dbReference>
<feature type="domain" description="Ketosynthase family 3 (KS3)" evidence="4">
    <location>
        <begin position="9"/>
        <end position="425"/>
    </location>
</feature>
<dbReference type="Pfam" id="PF00109">
    <property type="entry name" value="ketoacyl-synt"/>
    <property type="match status" value="1"/>
</dbReference>
<dbReference type="InterPro" id="IPR016039">
    <property type="entry name" value="Thiolase-like"/>
</dbReference>
<comment type="caution">
    <text evidence="5">The sequence shown here is derived from an EMBL/GenBank/DDBJ whole genome shotgun (WGS) entry which is preliminary data.</text>
</comment>
<dbReference type="InterPro" id="IPR014031">
    <property type="entry name" value="Ketoacyl_synth_C"/>
</dbReference>
<dbReference type="InterPro" id="IPR016036">
    <property type="entry name" value="Malonyl_transacylase_ACP-bd"/>
</dbReference>
<dbReference type="PROSITE" id="PS52004">
    <property type="entry name" value="KS3_2"/>
    <property type="match status" value="1"/>
</dbReference>
<protein>
    <submittedName>
        <fullName evidence="5">Type I polyketide synthase</fullName>
    </submittedName>
</protein>
<dbReference type="SMART" id="SM00825">
    <property type="entry name" value="PKS_KS"/>
    <property type="match status" value="1"/>
</dbReference>
<dbReference type="PROSITE" id="PS00606">
    <property type="entry name" value="KS3_1"/>
    <property type="match status" value="1"/>
</dbReference>
<name>A0ABV9SKE5_9ACTN</name>
<dbReference type="Gene3D" id="3.30.70.3290">
    <property type="match status" value="1"/>
</dbReference>
<evidence type="ECO:0000313" key="5">
    <source>
        <dbReference type="EMBL" id="MFC4866327.1"/>
    </source>
</evidence>
<dbReference type="InterPro" id="IPR020841">
    <property type="entry name" value="PKS_Beta-ketoAc_synthase_dom"/>
</dbReference>
<dbReference type="InterPro" id="IPR016035">
    <property type="entry name" value="Acyl_Trfase/lysoPLipase"/>
</dbReference>